<dbReference type="Gene3D" id="1.10.472.80">
    <property type="entry name" value="Ypt/Rab-GAP domain of gyp1p, domain 3"/>
    <property type="match status" value="1"/>
</dbReference>
<dbReference type="SUPFAM" id="SSF47923">
    <property type="entry name" value="Ypt/Rab-GAP domain of gyp1p"/>
    <property type="match status" value="1"/>
</dbReference>
<dbReference type="PANTHER" id="PTHR47219">
    <property type="entry name" value="RAB GTPASE-ACTIVATING PROTEIN 1-LIKE"/>
    <property type="match status" value="1"/>
</dbReference>
<dbReference type="Gene3D" id="1.10.8.270">
    <property type="entry name" value="putative rabgap domain of human tbc1 domain family member 14 like domains"/>
    <property type="match status" value="1"/>
</dbReference>
<dbReference type="InterPro" id="IPR000195">
    <property type="entry name" value="Rab-GAP-TBC_dom"/>
</dbReference>
<dbReference type="EMBL" id="DS469681">
    <property type="protein sequence ID" value="EDO36019.1"/>
    <property type="molecule type" value="Genomic_DNA"/>
</dbReference>
<reference evidence="3 4" key="1">
    <citation type="journal article" date="2007" name="Science">
        <title>Sea anemone genome reveals ancestral eumetazoan gene repertoire and genomic organization.</title>
        <authorList>
            <person name="Putnam N.H."/>
            <person name="Srivastava M."/>
            <person name="Hellsten U."/>
            <person name="Dirks B."/>
            <person name="Chapman J."/>
            <person name="Salamov A."/>
            <person name="Terry A."/>
            <person name="Shapiro H."/>
            <person name="Lindquist E."/>
            <person name="Kapitonov V.V."/>
            <person name="Jurka J."/>
            <person name="Genikhovich G."/>
            <person name="Grigoriev I.V."/>
            <person name="Lucas S.M."/>
            <person name="Steele R.E."/>
            <person name="Finnerty J.R."/>
            <person name="Technau U."/>
            <person name="Martindale M.Q."/>
            <person name="Rokhsar D.S."/>
        </authorList>
    </citation>
    <scope>NUCLEOTIDE SEQUENCE [LARGE SCALE GENOMIC DNA]</scope>
    <source>
        <strain evidence="4">CH2 X CH6</strain>
    </source>
</reference>
<dbReference type="HOGENOM" id="CLU_181180_0_0_1"/>
<accession>A7SJU8</accession>
<dbReference type="AlphaFoldDB" id="A7SJU8"/>
<dbReference type="PANTHER" id="PTHR47219:SF20">
    <property type="entry name" value="TBC1 DOMAIN FAMILY MEMBER 2B"/>
    <property type="match status" value="1"/>
</dbReference>
<dbReference type="KEGG" id="nve:5507434"/>
<dbReference type="STRING" id="45351.A7SJU8"/>
<keyword evidence="1" id="KW-0732">Signal</keyword>
<dbReference type="InParanoid" id="A7SJU8"/>
<evidence type="ECO:0000313" key="3">
    <source>
        <dbReference type="EMBL" id="EDO36019.1"/>
    </source>
</evidence>
<dbReference type="PROSITE" id="PS50086">
    <property type="entry name" value="TBC_RABGAP"/>
    <property type="match status" value="1"/>
</dbReference>
<protein>
    <recommendedName>
        <fullName evidence="2">Rab-GAP TBC domain-containing protein</fullName>
    </recommendedName>
</protein>
<feature type="chain" id="PRO_5002712844" description="Rab-GAP TBC domain-containing protein" evidence="1">
    <location>
        <begin position="21"/>
        <end position="102"/>
    </location>
</feature>
<sequence length="102" mass="11592">MQGMNFLVGLFLLFMGEEEAFWSLVAVVQVYLKGYFDEFLIGAQADQEVLKELVCEKLPALHAHFKYYGVDLSTVTFNWLITIYLDAVPFEVRGATFDISGL</sequence>
<dbReference type="InterPro" id="IPR035969">
    <property type="entry name" value="Rab-GAP_TBC_sf"/>
</dbReference>
<dbReference type="eggNOG" id="KOG2058">
    <property type="taxonomic scope" value="Eukaryota"/>
</dbReference>
<feature type="domain" description="Rab-GAP TBC" evidence="2">
    <location>
        <begin position="1"/>
        <end position="102"/>
    </location>
</feature>
<keyword evidence="4" id="KW-1185">Reference proteome</keyword>
<name>A7SJU8_NEMVE</name>
<dbReference type="PhylomeDB" id="A7SJU8"/>
<evidence type="ECO:0000259" key="2">
    <source>
        <dbReference type="PROSITE" id="PS50086"/>
    </source>
</evidence>
<evidence type="ECO:0000313" key="4">
    <source>
        <dbReference type="Proteomes" id="UP000001593"/>
    </source>
</evidence>
<gene>
    <name evidence="3" type="ORF">NEMVEDRAFT_v1g120902</name>
</gene>
<proteinExistence type="predicted"/>
<dbReference type="Pfam" id="PF00566">
    <property type="entry name" value="RabGAP-TBC"/>
    <property type="match status" value="1"/>
</dbReference>
<feature type="signal peptide" evidence="1">
    <location>
        <begin position="1"/>
        <end position="20"/>
    </location>
</feature>
<evidence type="ECO:0000256" key="1">
    <source>
        <dbReference type="SAM" id="SignalP"/>
    </source>
</evidence>
<dbReference type="InterPro" id="IPR050302">
    <property type="entry name" value="Rab_GAP_TBC_domain"/>
</dbReference>
<dbReference type="Proteomes" id="UP000001593">
    <property type="component" value="Unassembled WGS sequence"/>
</dbReference>
<organism evidence="3 4">
    <name type="scientific">Nematostella vectensis</name>
    <name type="common">Starlet sea anemone</name>
    <dbReference type="NCBI Taxonomy" id="45351"/>
    <lineage>
        <taxon>Eukaryota</taxon>
        <taxon>Metazoa</taxon>
        <taxon>Cnidaria</taxon>
        <taxon>Anthozoa</taxon>
        <taxon>Hexacorallia</taxon>
        <taxon>Actiniaria</taxon>
        <taxon>Edwardsiidae</taxon>
        <taxon>Nematostella</taxon>
    </lineage>
</organism>